<dbReference type="Gene3D" id="3.40.630.30">
    <property type="match status" value="1"/>
</dbReference>
<dbReference type="GO" id="GO:0008080">
    <property type="term" value="F:N-acetyltransferase activity"/>
    <property type="evidence" value="ECO:0007669"/>
    <property type="project" value="TreeGrafter"/>
</dbReference>
<dbReference type="PANTHER" id="PTHR10545">
    <property type="entry name" value="DIAMINE N-ACETYLTRANSFERASE"/>
    <property type="match status" value="1"/>
</dbReference>
<dbReference type="EMBL" id="VNJI01000004">
    <property type="protein sequence ID" value="TVY11070.1"/>
    <property type="molecule type" value="Genomic_DNA"/>
</dbReference>
<dbReference type="AlphaFoldDB" id="A0A559KG08"/>
<keyword evidence="1 4" id="KW-0808">Transferase</keyword>
<dbReference type="Pfam" id="PF00583">
    <property type="entry name" value="Acetyltransf_1"/>
    <property type="match status" value="1"/>
</dbReference>
<dbReference type="PANTHER" id="PTHR10545:SF29">
    <property type="entry name" value="GH14572P-RELATED"/>
    <property type="match status" value="1"/>
</dbReference>
<dbReference type="OrthoDB" id="9792929at2"/>
<feature type="domain" description="N-acetyltransferase" evidence="3">
    <location>
        <begin position="3"/>
        <end position="148"/>
    </location>
</feature>
<gene>
    <name evidence="4" type="ORF">FPZ49_04270</name>
</gene>
<evidence type="ECO:0000313" key="5">
    <source>
        <dbReference type="Proteomes" id="UP000317036"/>
    </source>
</evidence>
<evidence type="ECO:0000256" key="2">
    <source>
        <dbReference type="ARBA" id="ARBA00023315"/>
    </source>
</evidence>
<name>A0A559KG08_9BACL</name>
<keyword evidence="5" id="KW-1185">Reference proteome</keyword>
<comment type="caution">
    <text evidence="4">The sequence shown here is derived from an EMBL/GenBank/DDBJ whole genome shotgun (WGS) entry which is preliminary data.</text>
</comment>
<evidence type="ECO:0000256" key="1">
    <source>
        <dbReference type="ARBA" id="ARBA00022679"/>
    </source>
</evidence>
<dbReference type="SUPFAM" id="SSF55729">
    <property type="entry name" value="Acyl-CoA N-acyltransferases (Nat)"/>
    <property type="match status" value="1"/>
</dbReference>
<dbReference type="InterPro" id="IPR000182">
    <property type="entry name" value="GNAT_dom"/>
</dbReference>
<sequence>MSLVIRYAELDDLNGLTELMYEYIVGFYKKPRPDSEKLHQLIQTLLKKQEGVQFVALLDGKLVGFATLYFTYSTMKADRYTVMNDLFVIEQLRDTEVESQLFLKCHKYTKEHQFTHMSWITAADNTRAQRFFDQVGGIRGDWVNYSIL</sequence>
<dbReference type="RefSeq" id="WP_144843690.1">
    <property type="nucleotide sequence ID" value="NZ_VNJI01000004.1"/>
</dbReference>
<dbReference type="InterPro" id="IPR016181">
    <property type="entry name" value="Acyl_CoA_acyltransferase"/>
</dbReference>
<reference evidence="4 5" key="1">
    <citation type="submission" date="2019-07" db="EMBL/GenBank/DDBJ databases">
        <authorList>
            <person name="Kim J."/>
        </authorList>
    </citation>
    <scope>NUCLEOTIDE SEQUENCE [LARGE SCALE GENOMIC DNA]</scope>
    <source>
        <strain evidence="4 5">JC52</strain>
    </source>
</reference>
<evidence type="ECO:0000259" key="3">
    <source>
        <dbReference type="PROSITE" id="PS51186"/>
    </source>
</evidence>
<proteinExistence type="predicted"/>
<evidence type="ECO:0000313" key="4">
    <source>
        <dbReference type="EMBL" id="TVY11070.1"/>
    </source>
</evidence>
<dbReference type="Proteomes" id="UP000317036">
    <property type="component" value="Unassembled WGS sequence"/>
</dbReference>
<protein>
    <submittedName>
        <fullName evidence="4">GNAT family N-acetyltransferase</fullName>
    </submittedName>
</protein>
<keyword evidence="2" id="KW-0012">Acyltransferase</keyword>
<organism evidence="4 5">
    <name type="scientific">Paenibacillus cremeus</name>
    <dbReference type="NCBI Taxonomy" id="2163881"/>
    <lineage>
        <taxon>Bacteria</taxon>
        <taxon>Bacillati</taxon>
        <taxon>Bacillota</taxon>
        <taxon>Bacilli</taxon>
        <taxon>Bacillales</taxon>
        <taxon>Paenibacillaceae</taxon>
        <taxon>Paenibacillus</taxon>
    </lineage>
</organism>
<dbReference type="PROSITE" id="PS51186">
    <property type="entry name" value="GNAT"/>
    <property type="match status" value="1"/>
</dbReference>
<accession>A0A559KG08</accession>
<dbReference type="InterPro" id="IPR051016">
    <property type="entry name" value="Diverse_Substrate_AcTransf"/>
</dbReference>